<sequence>DTITAGSLDKWKYPPFDGVIKAGKMYGRGTADCKAGIVAMIYTLFALKRYISEEGIRVELVFDGGEQSGEYLGMKLALKKGLPVKSGIIGYAGDEHELYIGARGYHRYTFVSLGHSAHTGARLKVGINAIEKMAKFISKLTAKKLPKSEPDFFSFGQRLTFSIINGGREINIVPDECRARLDVRTSPEFDKARVSDFIRKTISELEFEDKDIRLEFQYDVGEEGYLLKKDESIIRVLKGEIDNVYQRRKVKLTASGPAHVGNLLVKYGVPVVVWGPRGTNVHSYDEYVELDSISKTSEIYTKTIIKYFKEQAG</sequence>
<comment type="caution">
    <text evidence="4">The sequence shown here is derived from an EMBL/GenBank/DDBJ whole genome shotgun (WGS) entry which is preliminary data.</text>
</comment>
<dbReference type="STRING" id="1802471.A2115_01235"/>
<dbReference type="EMBL" id="MGFJ01000034">
    <property type="protein sequence ID" value="OGM01970.1"/>
    <property type="molecule type" value="Genomic_DNA"/>
</dbReference>
<dbReference type="Pfam" id="PF07687">
    <property type="entry name" value="M20_dimer"/>
    <property type="match status" value="1"/>
</dbReference>
<dbReference type="PANTHER" id="PTHR43808">
    <property type="entry name" value="ACETYLORNITHINE DEACETYLASE"/>
    <property type="match status" value="1"/>
</dbReference>
<dbReference type="GO" id="GO:0046872">
    <property type="term" value="F:metal ion binding"/>
    <property type="evidence" value="ECO:0007669"/>
    <property type="project" value="UniProtKB-KW"/>
</dbReference>
<dbReference type="AlphaFoldDB" id="A0A1F7WGP8"/>
<dbReference type="InterPro" id="IPR036264">
    <property type="entry name" value="Bact_exopeptidase_dim_dom"/>
</dbReference>
<evidence type="ECO:0000256" key="1">
    <source>
        <dbReference type="ARBA" id="ARBA00022723"/>
    </source>
</evidence>
<evidence type="ECO:0000313" key="4">
    <source>
        <dbReference type="EMBL" id="OGM01970.1"/>
    </source>
</evidence>
<keyword evidence="1" id="KW-0479">Metal-binding</keyword>
<dbReference type="InterPro" id="IPR050072">
    <property type="entry name" value="Peptidase_M20A"/>
</dbReference>
<dbReference type="PANTHER" id="PTHR43808:SF32">
    <property type="entry name" value="ARGE_DAPE-RELATED DEACYLASE"/>
    <property type="match status" value="1"/>
</dbReference>
<evidence type="ECO:0000313" key="5">
    <source>
        <dbReference type="Proteomes" id="UP000176198"/>
    </source>
</evidence>
<evidence type="ECO:0000256" key="2">
    <source>
        <dbReference type="ARBA" id="ARBA00022801"/>
    </source>
</evidence>
<organism evidence="4 5">
    <name type="scientific">Candidatus Woesebacteria bacterium GWA1_41_8</name>
    <dbReference type="NCBI Taxonomy" id="1802471"/>
    <lineage>
        <taxon>Bacteria</taxon>
        <taxon>Candidatus Woeseibacteriota</taxon>
    </lineage>
</organism>
<feature type="domain" description="Peptidase M20 dimerisation" evidence="3">
    <location>
        <begin position="100"/>
        <end position="206"/>
    </location>
</feature>
<dbReference type="InterPro" id="IPR002933">
    <property type="entry name" value="Peptidase_M20"/>
</dbReference>
<keyword evidence="2" id="KW-0378">Hydrolase</keyword>
<dbReference type="Proteomes" id="UP000176198">
    <property type="component" value="Unassembled WGS sequence"/>
</dbReference>
<dbReference type="Pfam" id="PF01546">
    <property type="entry name" value="Peptidase_M20"/>
    <property type="match status" value="1"/>
</dbReference>
<protein>
    <recommendedName>
        <fullName evidence="3">Peptidase M20 dimerisation domain-containing protein</fullName>
    </recommendedName>
</protein>
<dbReference type="SUPFAM" id="SSF55031">
    <property type="entry name" value="Bacterial exopeptidase dimerisation domain"/>
    <property type="match status" value="1"/>
</dbReference>
<dbReference type="SUPFAM" id="SSF53187">
    <property type="entry name" value="Zn-dependent exopeptidases"/>
    <property type="match status" value="1"/>
</dbReference>
<dbReference type="GO" id="GO:0016787">
    <property type="term" value="F:hydrolase activity"/>
    <property type="evidence" value="ECO:0007669"/>
    <property type="project" value="UniProtKB-KW"/>
</dbReference>
<proteinExistence type="predicted"/>
<dbReference type="Gene3D" id="3.40.630.10">
    <property type="entry name" value="Zn peptidases"/>
    <property type="match status" value="2"/>
</dbReference>
<dbReference type="Gene3D" id="3.30.70.360">
    <property type="match status" value="1"/>
</dbReference>
<gene>
    <name evidence="4" type="ORF">A2115_01235</name>
</gene>
<dbReference type="InterPro" id="IPR011650">
    <property type="entry name" value="Peptidase_M20_dimer"/>
</dbReference>
<evidence type="ECO:0000259" key="3">
    <source>
        <dbReference type="Pfam" id="PF07687"/>
    </source>
</evidence>
<accession>A0A1F7WGP8</accession>
<feature type="non-terminal residue" evidence="4">
    <location>
        <position position="1"/>
    </location>
</feature>
<reference evidence="4 5" key="1">
    <citation type="journal article" date="2016" name="Nat. Commun.">
        <title>Thousands of microbial genomes shed light on interconnected biogeochemical processes in an aquifer system.</title>
        <authorList>
            <person name="Anantharaman K."/>
            <person name="Brown C.T."/>
            <person name="Hug L.A."/>
            <person name="Sharon I."/>
            <person name="Castelle C.J."/>
            <person name="Probst A.J."/>
            <person name="Thomas B.C."/>
            <person name="Singh A."/>
            <person name="Wilkins M.J."/>
            <person name="Karaoz U."/>
            <person name="Brodie E.L."/>
            <person name="Williams K.H."/>
            <person name="Hubbard S.S."/>
            <person name="Banfield J.F."/>
        </authorList>
    </citation>
    <scope>NUCLEOTIDE SEQUENCE [LARGE SCALE GENOMIC DNA]</scope>
</reference>
<name>A0A1F7WGP8_9BACT</name>